<dbReference type="CDD" id="cd03352">
    <property type="entry name" value="LbH_LpxD"/>
    <property type="match status" value="1"/>
</dbReference>
<proteinExistence type="inferred from homology"/>
<keyword evidence="5 7" id="KW-0443">Lipid metabolism</keyword>
<dbReference type="InterPro" id="IPR018357">
    <property type="entry name" value="Hexapep_transf_CS"/>
</dbReference>
<dbReference type="GO" id="GO:0016410">
    <property type="term" value="F:N-acyltransferase activity"/>
    <property type="evidence" value="ECO:0007669"/>
    <property type="project" value="InterPro"/>
</dbReference>
<evidence type="ECO:0000313" key="9">
    <source>
        <dbReference type="EMBL" id="MBI1756727.1"/>
    </source>
</evidence>
<comment type="similarity">
    <text evidence="7">Belongs to the transferase hexapeptide repeat family. LpxD subfamily.</text>
</comment>
<dbReference type="AlphaFoldDB" id="A0A931LW10"/>
<keyword evidence="8" id="KW-0175">Coiled coil</keyword>
<evidence type="ECO:0000256" key="3">
    <source>
        <dbReference type="ARBA" id="ARBA00022679"/>
    </source>
</evidence>
<gene>
    <name evidence="7 9" type="primary">lpxD</name>
    <name evidence="9" type="ORF">HYR64_06435</name>
</gene>
<organism evidence="9 10">
    <name type="scientific">Fimbriimonas ginsengisoli</name>
    <dbReference type="NCBI Taxonomy" id="1005039"/>
    <lineage>
        <taxon>Bacteria</taxon>
        <taxon>Bacillati</taxon>
        <taxon>Armatimonadota</taxon>
        <taxon>Fimbriimonadia</taxon>
        <taxon>Fimbriimonadales</taxon>
        <taxon>Fimbriimonadaceae</taxon>
        <taxon>Fimbriimonas</taxon>
    </lineage>
</organism>
<dbReference type="InterPro" id="IPR011004">
    <property type="entry name" value="Trimer_LpxA-like_sf"/>
</dbReference>
<dbReference type="InterPro" id="IPR007691">
    <property type="entry name" value="LpxD"/>
</dbReference>
<dbReference type="GO" id="GO:0103118">
    <property type="term" value="F:UDP-3-O-[(3R)-3-hydroxyacyl]-glucosamine N-acyltransferase activity"/>
    <property type="evidence" value="ECO:0007669"/>
    <property type="project" value="UniProtKB-EC"/>
</dbReference>
<dbReference type="PANTHER" id="PTHR43378">
    <property type="entry name" value="UDP-3-O-ACYLGLUCOSAMINE N-ACYLTRANSFERASE"/>
    <property type="match status" value="1"/>
</dbReference>
<dbReference type="EMBL" id="JACOSL010000039">
    <property type="protein sequence ID" value="MBI1756727.1"/>
    <property type="molecule type" value="Genomic_DNA"/>
</dbReference>
<feature type="coiled-coil region" evidence="8">
    <location>
        <begin position="317"/>
        <end position="344"/>
    </location>
</feature>
<keyword evidence="2 7" id="KW-0441">Lipid A biosynthesis</keyword>
<keyword evidence="4 7" id="KW-0677">Repeat</keyword>
<comment type="caution">
    <text evidence="9">The sequence shown here is derived from an EMBL/GenBank/DDBJ whole genome shotgun (WGS) entry which is preliminary data.</text>
</comment>
<keyword evidence="1 7" id="KW-0444">Lipid biosynthesis</keyword>
<dbReference type="NCBIfam" id="NF002060">
    <property type="entry name" value="PRK00892.1"/>
    <property type="match status" value="1"/>
</dbReference>
<dbReference type="Gene3D" id="3.40.1390.10">
    <property type="entry name" value="MurE/MurF, N-terminal domain"/>
    <property type="match status" value="1"/>
</dbReference>
<sequence>METKPPPWTLAEVAALIGGRLVSGGDFSVRRLVPADSDDPNGLAFVEGESYLRRAEASKVGALLVGDGISSAKPHVQVDSPRRAFRKLTDACRREPRLNPGVHPSAVVDPSAQLHPSARIGPFAVVESGASVGARSRVCAFAYIGDDCRVGEDCLIYPHAVLVQDVRLGDRVIVHAGAVLGADGFGFEWDGTGQRKIAQVGGVVVGNDAEIGALSAVDRATVGDTLLGDGVKLDNLVQIAHNVRIGAHSVIASQVGIAGSTKLGERVVMGGQAGASDHLDIASDVAIAGRGGVVRDLDAPGAYLGMPALPAAQARRAMVAYTKLPELRERIRELERRIAELEQRGE</sequence>
<evidence type="ECO:0000256" key="1">
    <source>
        <dbReference type="ARBA" id="ARBA00022516"/>
    </source>
</evidence>
<keyword evidence="3 7" id="KW-0808">Transferase</keyword>
<comment type="function">
    <text evidence="7">Catalyzes the N-acylation of UDP-3-O-acylglucosamine using 3-hydroxyacyl-ACP as the acyl donor. Is involved in the biosynthesis of lipid A, a phosphorylated glycolipid that anchors the lipopolysaccharide to the outer membrane of the cell.</text>
</comment>
<evidence type="ECO:0000256" key="2">
    <source>
        <dbReference type="ARBA" id="ARBA00022556"/>
    </source>
</evidence>
<dbReference type="Pfam" id="PF00132">
    <property type="entry name" value="Hexapep"/>
    <property type="match status" value="2"/>
</dbReference>
<dbReference type="GO" id="GO:0016020">
    <property type="term" value="C:membrane"/>
    <property type="evidence" value="ECO:0007669"/>
    <property type="project" value="GOC"/>
</dbReference>
<dbReference type="EC" id="2.3.1.191" evidence="7"/>
<evidence type="ECO:0000256" key="6">
    <source>
        <dbReference type="ARBA" id="ARBA00023315"/>
    </source>
</evidence>
<feature type="active site" description="Proton acceptor" evidence="7">
    <location>
        <position position="241"/>
    </location>
</feature>
<keyword evidence="6 7" id="KW-0012">Acyltransferase</keyword>
<evidence type="ECO:0000256" key="8">
    <source>
        <dbReference type="SAM" id="Coils"/>
    </source>
</evidence>
<dbReference type="GO" id="GO:0009245">
    <property type="term" value="P:lipid A biosynthetic process"/>
    <property type="evidence" value="ECO:0007669"/>
    <property type="project" value="UniProtKB-UniRule"/>
</dbReference>
<dbReference type="HAMAP" id="MF_00523">
    <property type="entry name" value="LpxD"/>
    <property type="match status" value="1"/>
</dbReference>
<reference evidence="9" key="1">
    <citation type="submission" date="2020-07" db="EMBL/GenBank/DDBJ databases">
        <title>Huge and variable diversity of episymbiotic CPR bacteria and DPANN archaea in groundwater ecosystems.</title>
        <authorList>
            <person name="He C.Y."/>
            <person name="Keren R."/>
            <person name="Whittaker M."/>
            <person name="Farag I.F."/>
            <person name="Doudna J."/>
            <person name="Cate J.H.D."/>
            <person name="Banfield J.F."/>
        </authorList>
    </citation>
    <scope>NUCLEOTIDE SEQUENCE</scope>
    <source>
        <strain evidence="9">NC_groundwater_17_Pr7_B-0.1um_64_12</strain>
    </source>
</reference>
<comment type="pathway">
    <text evidence="7">Bacterial outer membrane biogenesis; LPS lipid A biosynthesis.</text>
</comment>
<dbReference type="Gene3D" id="2.160.10.10">
    <property type="entry name" value="Hexapeptide repeat proteins"/>
    <property type="match status" value="1"/>
</dbReference>
<comment type="catalytic activity">
    <reaction evidence="7">
        <text>a UDP-3-O-[(3R)-3-hydroxyacyl]-alpha-D-glucosamine + a (3R)-hydroxyacyl-[ACP] = a UDP-2-N,3-O-bis[(3R)-3-hydroxyacyl]-alpha-D-glucosamine + holo-[ACP] + H(+)</text>
        <dbReference type="Rhea" id="RHEA:53836"/>
        <dbReference type="Rhea" id="RHEA-COMP:9685"/>
        <dbReference type="Rhea" id="RHEA-COMP:9945"/>
        <dbReference type="ChEBI" id="CHEBI:15378"/>
        <dbReference type="ChEBI" id="CHEBI:64479"/>
        <dbReference type="ChEBI" id="CHEBI:78827"/>
        <dbReference type="ChEBI" id="CHEBI:137740"/>
        <dbReference type="ChEBI" id="CHEBI:137748"/>
        <dbReference type="EC" id="2.3.1.191"/>
    </reaction>
</comment>
<dbReference type="Proteomes" id="UP000727962">
    <property type="component" value="Unassembled WGS sequence"/>
</dbReference>
<accession>A0A931LW10</accession>
<evidence type="ECO:0000256" key="4">
    <source>
        <dbReference type="ARBA" id="ARBA00022737"/>
    </source>
</evidence>
<comment type="subunit">
    <text evidence="7">Homotrimer.</text>
</comment>
<evidence type="ECO:0000256" key="5">
    <source>
        <dbReference type="ARBA" id="ARBA00023098"/>
    </source>
</evidence>
<dbReference type="PANTHER" id="PTHR43378:SF2">
    <property type="entry name" value="UDP-3-O-ACYLGLUCOSAMINE N-ACYLTRANSFERASE 1, MITOCHONDRIAL-RELATED"/>
    <property type="match status" value="1"/>
</dbReference>
<evidence type="ECO:0000313" key="10">
    <source>
        <dbReference type="Proteomes" id="UP000727962"/>
    </source>
</evidence>
<dbReference type="NCBIfam" id="TIGR01853">
    <property type="entry name" value="lipid_A_lpxD"/>
    <property type="match status" value="1"/>
</dbReference>
<dbReference type="SUPFAM" id="SSF51161">
    <property type="entry name" value="Trimeric LpxA-like enzymes"/>
    <property type="match status" value="1"/>
</dbReference>
<name>A0A931LW10_FIMGI</name>
<evidence type="ECO:0000256" key="7">
    <source>
        <dbReference type="HAMAP-Rule" id="MF_00523"/>
    </source>
</evidence>
<protein>
    <recommendedName>
        <fullName evidence="7">UDP-3-O-acylglucosamine N-acyltransferase</fullName>
        <ecNumber evidence="7">2.3.1.191</ecNumber>
    </recommendedName>
</protein>
<dbReference type="InterPro" id="IPR001451">
    <property type="entry name" value="Hexapep"/>
</dbReference>
<dbReference type="PROSITE" id="PS00101">
    <property type="entry name" value="HEXAPEP_TRANSFERASES"/>
    <property type="match status" value="1"/>
</dbReference>